<feature type="region of interest" description="Disordered" evidence="4">
    <location>
        <begin position="1"/>
        <end position="27"/>
    </location>
</feature>
<reference evidence="7 8" key="4">
    <citation type="journal article" date="2010" name="Environ. Microbiol.">
        <title>The bacterial genus Collimonas: mycophagy, weathering and other adaptive solutions to life in oligotrophic soil environments.</title>
        <authorList>
            <person name="Leveau J.H."/>
            <person name="Uroz S."/>
            <person name="de Boer W."/>
        </authorList>
    </citation>
    <scope>NUCLEOTIDE SEQUENCE [LARGE SCALE GENOMIC DNA]</scope>
    <source>
        <strain evidence="7 8">Ter331</strain>
    </source>
</reference>
<dbReference type="PANTHER" id="PTHR30290:SF9">
    <property type="entry name" value="OLIGOPEPTIDE-BINDING PROTEIN APPA"/>
    <property type="match status" value="1"/>
</dbReference>
<dbReference type="InterPro" id="IPR000914">
    <property type="entry name" value="SBP_5_dom"/>
</dbReference>
<sequence>MRLFMSKQENGRYPTEGNIITGDSLENERGGFTRRDMMRTLLAGSLMTMGSAGLLSASGSAMALPPKRGGKMRIATQTSSTADTLDPAKTAHSTDYTRVHMFYNGLTKLDGKLGPQMVLAEEMLTTDATLWTVKLRKGVLFHDGKPFAPADVVYSLMRHKDPATASKVKVLADQIESVKTTGPNEVQIKLTSANADLPVILATAQFLIVRDGTTSFTTPNGTGAFKCKEFTPGVRTIAVRNENYWKSGLPYLDEVELFGIPDEAARVNALLSGDVHWINDVNARSTGRIKSTAGYTVMETKSGLYTDLVIRQDAAPGNSQDFTLGMKYLMDREQIKTAAFRGFAVTANDQPIDPTNRFYFAGLPQRPYDPDKAKFHLQKAGVLGSSIPLVASVAATGSVDIGVLMQQSAQKIGLKLDLKRVPADGYWANQWMKVPLGFGNINPRPSADILFTQFFKSDAQWNESGWKNAQFDQLVVAARGETDFSKRKQMYADLQMLVHEKGGIGIPVFITNLEGISSRVKGIDAIPLGAFMNYTCAEYVWMDA</sequence>
<dbReference type="InterPro" id="IPR006311">
    <property type="entry name" value="TAT_signal"/>
</dbReference>
<evidence type="ECO:0000256" key="4">
    <source>
        <dbReference type="SAM" id="MobiDB-lite"/>
    </source>
</evidence>
<dbReference type="InterPro" id="IPR039424">
    <property type="entry name" value="SBP_5"/>
</dbReference>
<feature type="transmembrane region" description="Helical" evidence="5">
    <location>
        <begin position="41"/>
        <end position="64"/>
    </location>
</feature>
<keyword evidence="3" id="KW-0732">Signal</keyword>
<dbReference type="GO" id="GO:0015833">
    <property type="term" value="P:peptide transport"/>
    <property type="evidence" value="ECO:0007669"/>
    <property type="project" value="TreeGrafter"/>
</dbReference>
<dbReference type="Gene3D" id="3.40.190.10">
    <property type="entry name" value="Periplasmic binding protein-like II"/>
    <property type="match status" value="1"/>
</dbReference>
<evidence type="ECO:0000256" key="1">
    <source>
        <dbReference type="ARBA" id="ARBA00005695"/>
    </source>
</evidence>
<dbReference type="SUPFAM" id="SSF53850">
    <property type="entry name" value="Periplasmic binding protein-like II"/>
    <property type="match status" value="1"/>
</dbReference>
<reference evidence="7 8" key="1">
    <citation type="journal article" date="2004" name="Environ. Microbiol.">
        <title>Phylogeny-function analysis of (meta)genomic libraries: screening for expression of ribosomal RNA genes by large-insert library fluorescent in situ hybridization (LIL-FISH).</title>
        <authorList>
            <person name="Leveau J.H."/>
            <person name="Gerards S."/>
            <person name="de Boer W."/>
            <person name="van Veen J.A."/>
        </authorList>
    </citation>
    <scope>NUCLEOTIDE SEQUENCE [LARGE SCALE GENOMIC DNA]</scope>
    <source>
        <strain evidence="7 8">Ter331</strain>
    </source>
</reference>
<dbReference type="CDD" id="cd08503">
    <property type="entry name" value="PBP2_NikA_DppA_OppA_like_17"/>
    <property type="match status" value="1"/>
</dbReference>
<keyword evidence="5" id="KW-0472">Membrane</keyword>
<proteinExistence type="inferred from homology"/>
<keyword evidence="5" id="KW-0812">Transmembrane</keyword>
<reference evidence="8" key="6">
    <citation type="submission" date="2011-05" db="EMBL/GenBank/DDBJ databases">
        <title>Complete sequence of Collimonas fungivorans Ter331.</title>
        <authorList>
            <person name="Leveau J.H."/>
        </authorList>
    </citation>
    <scope>NUCLEOTIDE SEQUENCE [LARGE SCALE GENOMIC DNA]</scope>
    <source>
        <strain evidence="8">Ter331</strain>
    </source>
</reference>
<reference evidence="7 8" key="2">
    <citation type="journal article" date="2006" name="J. Microbiol. Methods">
        <title>Genomic flank-sequencing of plasposon insertion sites for rapid identification of functional genes.</title>
        <authorList>
            <person name="Leveau J.H."/>
            <person name="Gerards S."/>
            <person name="Fritsche K."/>
            <person name="Zondag G."/>
            <person name="van Veen J.A."/>
        </authorList>
    </citation>
    <scope>NUCLEOTIDE SEQUENCE [LARGE SCALE GENOMIC DNA]</scope>
    <source>
        <strain evidence="7 8">Ter331</strain>
    </source>
</reference>
<evidence type="ECO:0000313" key="8">
    <source>
        <dbReference type="Proteomes" id="UP000008392"/>
    </source>
</evidence>
<dbReference type="EMBL" id="CP002745">
    <property type="protein sequence ID" value="AEK60157.1"/>
    <property type="molecule type" value="Genomic_DNA"/>
</dbReference>
<organism evidence="7 8">
    <name type="scientific">Collimonas fungivorans (strain Ter331)</name>
    <dbReference type="NCBI Taxonomy" id="1005048"/>
    <lineage>
        <taxon>Bacteria</taxon>
        <taxon>Pseudomonadati</taxon>
        <taxon>Pseudomonadota</taxon>
        <taxon>Betaproteobacteria</taxon>
        <taxon>Burkholderiales</taxon>
        <taxon>Oxalobacteraceae</taxon>
        <taxon>Collimonas</taxon>
    </lineage>
</organism>
<dbReference type="GO" id="GO:0043190">
    <property type="term" value="C:ATP-binding cassette (ABC) transporter complex"/>
    <property type="evidence" value="ECO:0007669"/>
    <property type="project" value="InterPro"/>
</dbReference>
<dbReference type="eggNOG" id="COG0747">
    <property type="taxonomic scope" value="Bacteria"/>
</dbReference>
<keyword evidence="2" id="KW-0813">Transport</keyword>
<dbReference type="Proteomes" id="UP000008392">
    <property type="component" value="Chromosome"/>
</dbReference>
<keyword evidence="5" id="KW-1133">Transmembrane helix</keyword>
<dbReference type="PROSITE" id="PS51318">
    <property type="entry name" value="TAT"/>
    <property type="match status" value="1"/>
</dbReference>
<dbReference type="Gene3D" id="3.90.76.10">
    <property type="entry name" value="Dipeptide-binding Protein, Domain 1"/>
    <property type="match status" value="1"/>
</dbReference>
<evidence type="ECO:0000256" key="3">
    <source>
        <dbReference type="ARBA" id="ARBA00022729"/>
    </source>
</evidence>
<reference evidence="7 8" key="3">
    <citation type="journal article" date="2008" name="FEMS Microbiol. Ecol.">
        <title>Identification and characterization of genes underlying chitinolysis in Collimonas fungivorans Ter331.</title>
        <authorList>
            <person name="Fritsche K."/>
            <person name="de Boer W."/>
            <person name="Gerards S."/>
            <person name="van den Berg M."/>
            <person name="van Veen J.A."/>
            <person name="Leveau J.H."/>
        </authorList>
    </citation>
    <scope>NUCLEOTIDE SEQUENCE [LARGE SCALE GENOMIC DNA]</scope>
    <source>
        <strain evidence="7 8">Ter331</strain>
    </source>
</reference>
<name>G0A884_COLFT</name>
<dbReference type="PIRSF" id="PIRSF002741">
    <property type="entry name" value="MppA"/>
    <property type="match status" value="1"/>
</dbReference>
<evidence type="ECO:0000256" key="2">
    <source>
        <dbReference type="ARBA" id="ARBA00022448"/>
    </source>
</evidence>
<evidence type="ECO:0000256" key="5">
    <source>
        <dbReference type="SAM" id="Phobius"/>
    </source>
</evidence>
<accession>G0A884</accession>
<evidence type="ECO:0000259" key="6">
    <source>
        <dbReference type="Pfam" id="PF00496"/>
    </source>
</evidence>
<reference evidence="7 8" key="5">
    <citation type="journal article" date="2011" name="ISME J.">
        <title>Dual transcriptional profiling of a bacterial/fungal confrontation: Collimonas fungivorans versus Aspergillus niger.</title>
        <authorList>
            <person name="Mela F."/>
            <person name="Fritsche K."/>
            <person name="de Boer W."/>
            <person name="van Veen J.A."/>
            <person name="de Graaff L.H."/>
            <person name="van den Berg M."/>
            <person name="Leveau J.H."/>
        </authorList>
    </citation>
    <scope>NUCLEOTIDE SEQUENCE [LARGE SCALE GENOMIC DNA]</scope>
    <source>
        <strain evidence="7 8">Ter331</strain>
    </source>
</reference>
<protein>
    <submittedName>
        <fullName evidence="7">ABC peptide/opine/nickel family transporter, periplasmic ligand binding protein</fullName>
    </submittedName>
</protein>
<evidence type="ECO:0000313" key="7">
    <source>
        <dbReference type="EMBL" id="AEK60157.1"/>
    </source>
</evidence>
<comment type="similarity">
    <text evidence="1">Belongs to the bacterial solute-binding protein 5 family.</text>
</comment>
<dbReference type="GO" id="GO:0030288">
    <property type="term" value="C:outer membrane-bounded periplasmic space"/>
    <property type="evidence" value="ECO:0007669"/>
    <property type="project" value="UniProtKB-ARBA"/>
</dbReference>
<keyword evidence="8" id="KW-1185">Reference proteome</keyword>
<dbReference type="InterPro" id="IPR030678">
    <property type="entry name" value="Peptide/Ni-bd"/>
</dbReference>
<gene>
    <name evidence="7" type="primary">ophA</name>
    <name evidence="7" type="ordered locus">CFU_0319</name>
</gene>
<feature type="domain" description="Solute-binding protein family 5" evidence="6">
    <location>
        <begin position="116"/>
        <end position="461"/>
    </location>
</feature>
<dbReference type="HOGENOM" id="CLU_017028_7_4_4"/>
<dbReference type="GO" id="GO:1904680">
    <property type="term" value="F:peptide transmembrane transporter activity"/>
    <property type="evidence" value="ECO:0007669"/>
    <property type="project" value="TreeGrafter"/>
</dbReference>
<dbReference type="Pfam" id="PF00496">
    <property type="entry name" value="SBP_bac_5"/>
    <property type="match status" value="1"/>
</dbReference>
<dbReference type="STRING" id="1005048.CFU_0319"/>
<dbReference type="KEGG" id="cfu:CFU_0319"/>
<dbReference type="Gene3D" id="3.10.105.10">
    <property type="entry name" value="Dipeptide-binding Protein, Domain 3"/>
    <property type="match status" value="1"/>
</dbReference>
<dbReference type="PANTHER" id="PTHR30290">
    <property type="entry name" value="PERIPLASMIC BINDING COMPONENT OF ABC TRANSPORTER"/>
    <property type="match status" value="1"/>
</dbReference>
<dbReference type="AlphaFoldDB" id="G0A884"/>